<dbReference type="Gene3D" id="1.10.357.40">
    <property type="entry name" value="YbiA-like"/>
    <property type="match status" value="1"/>
</dbReference>
<dbReference type="Pfam" id="PF08719">
    <property type="entry name" value="NADAR"/>
    <property type="match status" value="1"/>
</dbReference>
<feature type="domain" description="NADAR" evidence="3">
    <location>
        <begin position="37"/>
        <end position="195"/>
    </location>
</feature>
<protein>
    <submittedName>
        <fullName evidence="4">NADAR domain-containing protein</fullName>
    </submittedName>
</protein>
<gene>
    <name evidence="4" type="ORF">GCM10009765_26020</name>
</gene>
<dbReference type="InterPro" id="IPR012816">
    <property type="entry name" value="NADAR"/>
</dbReference>
<dbReference type="EMBL" id="BAAANY010000009">
    <property type="protein sequence ID" value="GAA1675506.1"/>
    <property type="molecule type" value="Genomic_DNA"/>
</dbReference>
<comment type="catalytic activity">
    <reaction evidence="1">
        <text>5-amino-6-(5-phospho-D-ribosylamino)uracil + H2O = 5,6-diaminouracil + D-ribose 5-phosphate</text>
        <dbReference type="Rhea" id="RHEA:55020"/>
        <dbReference type="ChEBI" id="CHEBI:15377"/>
        <dbReference type="ChEBI" id="CHEBI:46252"/>
        <dbReference type="ChEBI" id="CHEBI:58453"/>
        <dbReference type="ChEBI" id="CHEBI:78346"/>
    </reaction>
</comment>
<organism evidence="4 5">
    <name type="scientific">Fodinicola feengrottensis</name>
    <dbReference type="NCBI Taxonomy" id="435914"/>
    <lineage>
        <taxon>Bacteria</taxon>
        <taxon>Bacillati</taxon>
        <taxon>Actinomycetota</taxon>
        <taxon>Actinomycetes</taxon>
        <taxon>Mycobacteriales</taxon>
        <taxon>Fodinicola</taxon>
    </lineage>
</organism>
<proteinExistence type="predicted"/>
<evidence type="ECO:0000256" key="1">
    <source>
        <dbReference type="ARBA" id="ARBA00000022"/>
    </source>
</evidence>
<accession>A0ABP4SMZ7</accession>
<evidence type="ECO:0000313" key="4">
    <source>
        <dbReference type="EMBL" id="GAA1675506.1"/>
    </source>
</evidence>
<dbReference type="InterPro" id="IPR037238">
    <property type="entry name" value="YbiA-like_sf"/>
</dbReference>
<comment type="catalytic activity">
    <reaction evidence="2">
        <text>2,5-diamino-6-hydroxy-4-(5-phosphoribosylamino)-pyrimidine + H2O = 2,5,6-triamino-4-hydroxypyrimidine + D-ribose 5-phosphate</text>
        <dbReference type="Rhea" id="RHEA:23436"/>
        <dbReference type="ChEBI" id="CHEBI:15377"/>
        <dbReference type="ChEBI" id="CHEBI:58614"/>
        <dbReference type="ChEBI" id="CHEBI:78346"/>
        <dbReference type="ChEBI" id="CHEBI:137796"/>
    </reaction>
</comment>
<sequence>MERRWIWHSQVMVDMLPRTVAEACRAEAAGQALKFLFFWGHQPAPDGRVTASCLSQWWEADFTVDGVTYRSAEHFMMASKAMLFDDSAAADRILAASHPNDAKKLGREVRGFDEDTWNKHRFDIVVRANAAKFGQHPDLSGFLLSTEKRLIVEASPVDRVWGIGLTAQDERAQRPSTWRGLNLLGFALIDVRTQLA</sequence>
<keyword evidence="5" id="KW-1185">Reference proteome</keyword>
<dbReference type="NCBIfam" id="TIGR02464">
    <property type="entry name" value="ribofla_fusion"/>
    <property type="match status" value="1"/>
</dbReference>
<evidence type="ECO:0000256" key="2">
    <source>
        <dbReference type="ARBA" id="ARBA00000751"/>
    </source>
</evidence>
<comment type="caution">
    <text evidence="4">The sequence shown here is derived from an EMBL/GenBank/DDBJ whole genome shotgun (WGS) entry which is preliminary data.</text>
</comment>
<dbReference type="SUPFAM" id="SSF143990">
    <property type="entry name" value="YbiA-like"/>
    <property type="match status" value="1"/>
</dbReference>
<evidence type="ECO:0000259" key="3">
    <source>
        <dbReference type="Pfam" id="PF08719"/>
    </source>
</evidence>
<name>A0ABP4SMZ7_9ACTN</name>
<reference evidence="5" key="1">
    <citation type="journal article" date="2019" name="Int. J. Syst. Evol. Microbiol.">
        <title>The Global Catalogue of Microorganisms (GCM) 10K type strain sequencing project: providing services to taxonomists for standard genome sequencing and annotation.</title>
        <authorList>
            <consortium name="The Broad Institute Genomics Platform"/>
            <consortium name="The Broad Institute Genome Sequencing Center for Infectious Disease"/>
            <person name="Wu L."/>
            <person name="Ma J."/>
        </authorList>
    </citation>
    <scope>NUCLEOTIDE SEQUENCE [LARGE SCALE GENOMIC DNA]</scope>
    <source>
        <strain evidence="5">JCM 14718</strain>
    </source>
</reference>
<evidence type="ECO:0000313" key="5">
    <source>
        <dbReference type="Proteomes" id="UP001500618"/>
    </source>
</evidence>
<dbReference type="Proteomes" id="UP001500618">
    <property type="component" value="Unassembled WGS sequence"/>
</dbReference>
<dbReference type="CDD" id="cd15457">
    <property type="entry name" value="NADAR"/>
    <property type="match status" value="1"/>
</dbReference>